<dbReference type="EMBL" id="CP093350">
    <property type="protein sequence ID" value="WOH11370.1"/>
    <property type="molecule type" value="Genomic_DNA"/>
</dbReference>
<keyword evidence="2" id="KW-1185">Reference proteome</keyword>
<reference evidence="1" key="1">
    <citation type="journal article" date="2016" name="Nat. Genet.">
        <title>A high-quality carrot genome assembly provides new insights into carotenoid accumulation and asterid genome evolution.</title>
        <authorList>
            <person name="Iorizzo M."/>
            <person name="Ellison S."/>
            <person name="Senalik D."/>
            <person name="Zeng P."/>
            <person name="Satapoomin P."/>
            <person name="Huang J."/>
            <person name="Bowman M."/>
            <person name="Iovene M."/>
            <person name="Sanseverino W."/>
            <person name="Cavagnaro P."/>
            <person name="Yildiz M."/>
            <person name="Macko-Podgorni A."/>
            <person name="Moranska E."/>
            <person name="Grzebelus E."/>
            <person name="Grzebelus D."/>
            <person name="Ashrafi H."/>
            <person name="Zheng Z."/>
            <person name="Cheng S."/>
            <person name="Spooner D."/>
            <person name="Van Deynze A."/>
            <person name="Simon P."/>
        </authorList>
    </citation>
    <scope>NUCLEOTIDE SEQUENCE</scope>
    <source>
        <tissue evidence="1">Leaf</tissue>
    </source>
</reference>
<evidence type="ECO:0000313" key="2">
    <source>
        <dbReference type="Proteomes" id="UP000077755"/>
    </source>
</evidence>
<reference evidence="1" key="2">
    <citation type="submission" date="2022-03" db="EMBL/GenBank/DDBJ databases">
        <title>Draft title - Genomic analysis of global carrot germplasm unveils the trajectory of domestication and the origin of high carotenoid orange carrot.</title>
        <authorList>
            <person name="Iorizzo M."/>
            <person name="Ellison S."/>
            <person name="Senalik D."/>
            <person name="Macko-Podgorni A."/>
            <person name="Grzebelus D."/>
            <person name="Bostan H."/>
            <person name="Rolling W."/>
            <person name="Curaba J."/>
            <person name="Simon P."/>
        </authorList>
    </citation>
    <scope>NUCLEOTIDE SEQUENCE</scope>
    <source>
        <tissue evidence="1">Leaf</tissue>
    </source>
</reference>
<dbReference type="Proteomes" id="UP000077755">
    <property type="component" value="Chromosome 8"/>
</dbReference>
<dbReference type="Gramene" id="KZM84128">
    <property type="protein sequence ID" value="KZM84128"/>
    <property type="gene ID" value="DCAR_028325"/>
</dbReference>
<sequence>MVCQNQRFRYYSYLLDAKMLAWFYACKLKEGIWGTDSPEECSACLETPSIGDTMCRLPLGMRPPSVNGNLITESPAMLIWTLEGKILTSYRQLVFWGITV</sequence>
<dbReference type="AlphaFoldDB" id="A0A175YLX1"/>
<evidence type="ECO:0000313" key="1">
    <source>
        <dbReference type="EMBL" id="WOH11370.1"/>
    </source>
</evidence>
<proteinExistence type="predicted"/>
<accession>A0A175YLX1</accession>
<organism evidence="1 2">
    <name type="scientific">Daucus carota subsp. sativus</name>
    <name type="common">Carrot</name>
    <dbReference type="NCBI Taxonomy" id="79200"/>
    <lineage>
        <taxon>Eukaryota</taxon>
        <taxon>Viridiplantae</taxon>
        <taxon>Streptophyta</taxon>
        <taxon>Embryophyta</taxon>
        <taxon>Tracheophyta</taxon>
        <taxon>Spermatophyta</taxon>
        <taxon>Magnoliopsida</taxon>
        <taxon>eudicotyledons</taxon>
        <taxon>Gunneridae</taxon>
        <taxon>Pentapetalae</taxon>
        <taxon>asterids</taxon>
        <taxon>campanulids</taxon>
        <taxon>Apiales</taxon>
        <taxon>Apiaceae</taxon>
        <taxon>Apioideae</taxon>
        <taxon>Scandiceae</taxon>
        <taxon>Daucinae</taxon>
        <taxon>Daucus</taxon>
        <taxon>Daucus sect. Daucus</taxon>
    </lineage>
</organism>
<protein>
    <submittedName>
        <fullName evidence="1">Uncharacterized protein</fullName>
    </submittedName>
</protein>
<gene>
    <name evidence="1" type="ORF">DCAR_0830852</name>
</gene>
<name>A0A175YLX1_DAUCS</name>